<dbReference type="InterPro" id="IPR013830">
    <property type="entry name" value="SGNH_hydro"/>
</dbReference>
<dbReference type="Proteomes" id="UP001501752">
    <property type="component" value="Unassembled WGS sequence"/>
</dbReference>
<evidence type="ECO:0000313" key="4">
    <source>
        <dbReference type="Proteomes" id="UP001501752"/>
    </source>
</evidence>
<comment type="caution">
    <text evidence="3">The sequence shown here is derived from an EMBL/GenBank/DDBJ whole genome shotgun (WGS) entry which is preliminary data.</text>
</comment>
<sequence length="324" mass="32458">MRRSGVAAAAVAVALGVLVAGCGGGPAERPVPVPSTGAARAGTGASPSPGPGAVPLGPYVALGDSYTSGLRIQPQVGLPAGCARSGVNYPSLVARGLKVTEFTDVSCSGARTTDLTAAQRTDDGTNPPQLDALTPATRLVTVGIGGNDAGFLDVLGRCAVESLRSGLLGERAVADAPCRAYYTEGAGRGEVERRLDAAGQRLASALGEIRRRAPQARVLVVGYPALLPGDPARCAAALGDGVAAGDVLFVGEQERALNAMLSARAAAGGAVYVDTWAASQGHDMCAGEAERWIEPPQPAAGAAPVHPNARGQEGMAGAVLARLR</sequence>
<keyword evidence="4" id="KW-1185">Reference proteome</keyword>
<dbReference type="PANTHER" id="PTHR37981:SF1">
    <property type="entry name" value="SGNH HYDROLASE-TYPE ESTERASE DOMAIN-CONTAINING PROTEIN"/>
    <property type="match status" value="1"/>
</dbReference>
<dbReference type="CDD" id="cd01823">
    <property type="entry name" value="SEST_like"/>
    <property type="match status" value="1"/>
</dbReference>
<accession>A0ABP9DJU8</accession>
<name>A0ABP9DJU8_9ACTN</name>
<dbReference type="EMBL" id="BAABIS010000001">
    <property type="protein sequence ID" value="GAA4847837.1"/>
    <property type="molecule type" value="Genomic_DNA"/>
</dbReference>
<dbReference type="PROSITE" id="PS51257">
    <property type="entry name" value="PROKAR_LIPOPROTEIN"/>
    <property type="match status" value="1"/>
</dbReference>
<evidence type="ECO:0000259" key="2">
    <source>
        <dbReference type="Pfam" id="PF13472"/>
    </source>
</evidence>
<feature type="compositionally biased region" description="Low complexity" evidence="1">
    <location>
        <begin position="34"/>
        <end position="52"/>
    </location>
</feature>
<dbReference type="InterPro" id="IPR037460">
    <property type="entry name" value="SEST-like"/>
</dbReference>
<dbReference type="PANTHER" id="PTHR37981">
    <property type="entry name" value="LIPASE 2"/>
    <property type="match status" value="1"/>
</dbReference>
<evidence type="ECO:0000256" key="1">
    <source>
        <dbReference type="SAM" id="MobiDB-lite"/>
    </source>
</evidence>
<reference evidence="4" key="1">
    <citation type="journal article" date="2019" name="Int. J. Syst. Evol. Microbiol.">
        <title>The Global Catalogue of Microorganisms (GCM) 10K type strain sequencing project: providing services to taxonomists for standard genome sequencing and annotation.</title>
        <authorList>
            <consortium name="The Broad Institute Genomics Platform"/>
            <consortium name="The Broad Institute Genome Sequencing Center for Infectious Disease"/>
            <person name="Wu L."/>
            <person name="Ma J."/>
        </authorList>
    </citation>
    <scope>NUCLEOTIDE SEQUENCE [LARGE SCALE GENOMIC DNA]</scope>
    <source>
        <strain evidence="4">JCM 13006</strain>
    </source>
</reference>
<gene>
    <name evidence="3" type="ORF">GCM10023235_25810</name>
</gene>
<evidence type="ECO:0000313" key="3">
    <source>
        <dbReference type="EMBL" id="GAA4847837.1"/>
    </source>
</evidence>
<feature type="region of interest" description="Disordered" evidence="1">
    <location>
        <begin position="31"/>
        <end position="52"/>
    </location>
</feature>
<dbReference type="Pfam" id="PF13472">
    <property type="entry name" value="Lipase_GDSL_2"/>
    <property type="match status" value="1"/>
</dbReference>
<dbReference type="Gene3D" id="3.40.50.1110">
    <property type="entry name" value="SGNH hydrolase"/>
    <property type="match status" value="1"/>
</dbReference>
<keyword evidence="3" id="KW-0378">Hydrolase</keyword>
<feature type="domain" description="SGNH hydrolase-type esterase" evidence="2">
    <location>
        <begin position="61"/>
        <end position="313"/>
    </location>
</feature>
<protein>
    <submittedName>
        <fullName evidence="3">SGNH/GDSL hydrolase family protein</fullName>
    </submittedName>
</protein>
<proteinExistence type="predicted"/>
<dbReference type="SUPFAM" id="SSF52266">
    <property type="entry name" value="SGNH hydrolase"/>
    <property type="match status" value="1"/>
</dbReference>
<dbReference type="GO" id="GO:0016787">
    <property type="term" value="F:hydrolase activity"/>
    <property type="evidence" value="ECO:0007669"/>
    <property type="project" value="UniProtKB-KW"/>
</dbReference>
<dbReference type="InterPro" id="IPR036514">
    <property type="entry name" value="SGNH_hydro_sf"/>
</dbReference>
<organism evidence="3 4">
    <name type="scientific">Kitasatospora terrestris</name>
    <dbReference type="NCBI Taxonomy" id="258051"/>
    <lineage>
        <taxon>Bacteria</taxon>
        <taxon>Bacillati</taxon>
        <taxon>Actinomycetota</taxon>
        <taxon>Actinomycetes</taxon>
        <taxon>Kitasatosporales</taxon>
        <taxon>Streptomycetaceae</taxon>
        <taxon>Kitasatospora</taxon>
    </lineage>
</organism>